<evidence type="ECO:0000256" key="2">
    <source>
        <dbReference type="ARBA" id="ARBA00012282"/>
    </source>
</evidence>
<dbReference type="GO" id="GO:0007165">
    <property type="term" value="P:signal transduction"/>
    <property type="evidence" value="ECO:0007669"/>
    <property type="project" value="InterPro"/>
</dbReference>
<dbReference type="SMART" id="SM00052">
    <property type="entry name" value="EAL"/>
    <property type="match status" value="1"/>
</dbReference>
<feature type="transmembrane region" description="Helical" evidence="5">
    <location>
        <begin position="20"/>
        <end position="37"/>
    </location>
</feature>
<comment type="catalytic activity">
    <reaction evidence="4">
        <text>3',3'-c-di-GMP + H2O = 5'-phosphoguanylyl(3'-&gt;5')guanosine + H(+)</text>
        <dbReference type="Rhea" id="RHEA:24902"/>
        <dbReference type="ChEBI" id="CHEBI:15377"/>
        <dbReference type="ChEBI" id="CHEBI:15378"/>
        <dbReference type="ChEBI" id="CHEBI:58754"/>
        <dbReference type="ChEBI" id="CHEBI:58805"/>
        <dbReference type="EC" id="3.1.4.52"/>
    </reaction>
    <physiologicalReaction direction="left-to-right" evidence="4">
        <dbReference type="Rhea" id="RHEA:24903"/>
    </physiologicalReaction>
</comment>
<dbReference type="InterPro" id="IPR001633">
    <property type="entry name" value="EAL_dom"/>
</dbReference>
<evidence type="ECO:0000259" key="8">
    <source>
        <dbReference type="PROSITE" id="PS50887"/>
    </source>
</evidence>
<feature type="domain" description="GGDEF" evidence="8">
    <location>
        <begin position="441"/>
        <end position="574"/>
    </location>
</feature>
<dbReference type="CDD" id="cd01948">
    <property type="entry name" value="EAL"/>
    <property type="match status" value="1"/>
</dbReference>
<dbReference type="Gene3D" id="3.30.70.270">
    <property type="match status" value="1"/>
</dbReference>
<accession>A0A839IKI5</accession>
<dbReference type="Gene3D" id="6.10.340.10">
    <property type="match status" value="1"/>
</dbReference>
<dbReference type="EMBL" id="JACJFM010000001">
    <property type="protein sequence ID" value="MBB1485234.1"/>
    <property type="molecule type" value="Genomic_DNA"/>
</dbReference>
<dbReference type="GO" id="GO:0071732">
    <property type="term" value="P:cellular response to nitric oxide"/>
    <property type="evidence" value="ECO:0007669"/>
    <property type="project" value="UniProtKB-ARBA"/>
</dbReference>
<dbReference type="Proteomes" id="UP000565262">
    <property type="component" value="Unassembled WGS sequence"/>
</dbReference>
<keyword evidence="10" id="KW-1185">Reference proteome</keyword>
<evidence type="ECO:0000256" key="3">
    <source>
        <dbReference type="ARBA" id="ARBA00022636"/>
    </source>
</evidence>
<dbReference type="InterPro" id="IPR003660">
    <property type="entry name" value="HAMP_dom"/>
</dbReference>
<evidence type="ECO:0000259" key="7">
    <source>
        <dbReference type="PROSITE" id="PS50885"/>
    </source>
</evidence>
<keyword evidence="3" id="KW-0973">c-di-GMP</keyword>
<comment type="cofactor">
    <cofactor evidence="1">
        <name>Mg(2+)</name>
        <dbReference type="ChEBI" id="CHEBI:18420"/>
    </cofactor>
</comment>
<dbReference type="InterPro" id="IPR052155">
    <property type="entry name" value="Biofilm_reg_signaling"/>
</dbReference>
<protein>
    <recommendedName>
        <fullName evidence="2">cyclic-guanylate-specific phosphodiesterase</fullName>
        <ecNumber evidence="2">3.1.4.52</ecNumber>
    </recommendedName>
</protein>
<dbReference type="EC" id="3.1.4.52" evidence="2"/>
<keyword evidence="5" id="KW-0472">Membrane</keyword>
<dbReference type="Pfam" id="PF00990">
    <property type="entry name" value="GGDEF"/>
    <property type="match status" value="1"/>
</dbReference>
<dbReference type="InterPro" id="IPR035919">
    <property type="entry name" value="EAL_sf"/>
</dbReference>
<dbReference type="InterPro" id="IPR029787">
    <property type="entry name" value="Nucleotide_cyclase"/>
</dbReference>
<dbReference type="Gene3D" id="3.20.20.450">
    <property type="entry name" value="EAL domain"/>
    <property type="match status" value="1"/>
</dbReference>
<evidence type="ECO:0000259" key="6">
    <source>
        <dbReference type="PROSITE" id="PS50883"/>
    </source>
</evidence>
<name>A0A839IKI5_9GAMM</name>
<dbReference type="FunFam" id="3.30.70.270:FF:000001">
    <property type="entry name" value="Diguanylate cyclase domain protein"/>
    <property type="match status" value="1"/>
</dbReference>
<dbReference type="PANTHER" id="PTHR44757">
    <property type="entry name" value="DIGUANYLATE CYCLASE DGCP"/>
    <property type="match status" value="1"/>
</dbReference>
<dbReference type="RefSeq" id="WP_182807006.1">
    <property type="nucleotide sequence ID" value="NZ_JACJFM010000001.1"/>
</dbReference>
<dbReference type="GO" id="GO:0016020">
    <property type="term" value="C:membrane"/>
    <property type="evidence" value="ECO:0007669"/>
    <property type="project" value="InterPro"/>
</dbReference>
<dbReference type="PROSITE" id="PS50887">
    <property type="entry name" value="GGDEF"/>
    <property type="match status" value="1"/>
</dbReference>
<dbReference type="AlphaFoldDB" id="A0A839IKI5"/>
<dbReference type="InterPro" id="IPR000160">
    <property type="entry name" value="GGDEF_dom"/>
</dbReference>
<feature type="transmembrane region" description="Helical" evidence="5">
    <location>
        <begin position="325"/>
        <end position="344"/>
    </location>
</feature>
<proteinExistence type="predicted"/>
<dbReference type="NCBIfam" id="TIGR00254">
    <property type="entry name" value="GGDEF"/>
    <property type="match status" value="1"/>
</dbReference>
<dbReference type="PANTHER" id="PTHR44757:SF2">
    <property type="entry name" value="BIOFILM ARCHITECTURE MAINTENANCE PROTEIN MBAA"/>
    <property type="match status" value="1"/>
</dbReference>
<dbReference type="InterPro" id="IPR043128">
    <property type="entry name" value="Rev_trsase/Diguanyl_cyclase"/>
</dbReference>
<keyword evidence="5" id="KW-0812">Transmembrane</keyword>
<evidence type="ECO:0000256" key="1">
    <source>
        <dbReference type="ARBA" id="ARBA00001946"/>
    </source>
</evidence>
<evidence type="ECO:0000256" key="5">
    <source>
        <dbReference type="SAM" id="Phobius"/>
    </source>
</evidence>
<keyword evidence="5" id="KW-1133">Transmembrane helix</keyword>
<dbReference type="Pfam" id="PF00563">
    <property type="entry name" value="EAL"/>
    <property type="match status" value="1"/>
</dbReference>
<dbReference type="PROSITE" id="PS50885">
    <property type="entry name" value="HAMP"/>
    <property type="match status" value="1"/>
</dbReference>
<gene>
    <name evidence="9" type="ORF">H4O21_01185</name>
</gene>
<evidence type="ECO:0000313" key="10">
    <source>
        <dbReference type="Proteomes" id="UP000565262"/>
    </source>
</evidence>
<feature type="domain" description="HAMP" evidence="7">
    <location>
        <begin position="346"/>
        <end position="398"/>
    </location>
</feature>
<organism evidence="9 10">
    <name type="scientific">Oceanospirillum sediminis</name>
    <dbReference type="NCBI Taxonomy" id="2760088"/>
    <lineage>
        <taxon>Bacteria</taxon>
        <taxon>Pseudomonadati</taxon>
        <taxon>Pseudomonadota</taxon>
        <taxon>Gammaproteobacteria</taxon>
        <taxon>Oceanospirillales</taxon>
        <taxon>Oceanospirillaceae</taxon>
        <taxon>Oceanospirillum</taxon>
    </lineage>
</organism>
<feature type="domain" description="EAL" evidence="6">
    <location>
        <begin position="583"/>
        <end position="838"/>
    </location>
</feature>
<evidence type="ECO:0000256" key="4">
    <source>
        <dbReference type="ARBA" id="ARBA00051114"/>
    </source>
</evidence>
<sequence length="840" mass="95818">MGTFSWLKKYSNRLSSRFSMLVTLAGMIVLLALGIYFEHFLQQSFLRNTEIRMQYGFQRLAYNLRQIESGLQEGILFIRSHDTSIAAIELINNYQDKHSYNAFLIDEEKKLLAEELLSRVKLSFNDTICLYDQNGDLVAYVRRTALGFSLNVISYHDGSRVLYRKQELGHQYVAVPLNRAEQDGIDLQHQFLYPGDEVKRNSLVTYRSHPDGLMMTSHLSITNPDHPEKMVAHIEMSRLLGSQFFNQLSANLNLELHLTDQLPSGFSALPELTEIDTDSLFPLLTTDEYYIGGYQLSGLEDPVYTLAYMEKAPLVELLQNNRHRFLLLLITLALLSLFFVYLAVNRSLQRPLRALMQQIHHIEQQNYSGQDVLETGDELEAISIKLNQLADTIRDRENALETSKARLEYLSNHDVLTQLPNRRFFSFRLSYALEQARTDKHQLALMYLDLDQFKQVNDTLGHHVGDLLLAQVAERLRDNVGLTDTLARIGGDEFNILIERQEILQDLSGTARKLLDVFRSPFNINGQMLSISSSIGIAVYPQDGDTATDLIKHADIAMYQAKEAGRNNFCFFSEDMSRHIQEKARLHRALRQAVQDGNQFVLHYQPKISPVSGQITGVEALVRWVSPEHGFIPPDRFIPLAEESGLINALGRWVLKQGCQDFIHLKSMGIHLQHISINVSNIQLNHRDFLQELKGMIADTGITPEQLELEMTESFIASDQQEAIQILQTIRNMGLQLAIDDFGTGYSAMSFLQKLPITRLKIDKSFVDGLPHDNDSIALVKAMLSLAENFSLAVTAEGVEYQEQMEFLKKAGCHEIQGYFYSRPLPFDDLVTYCKARKNR</sequence>
<dbReference type="SUPFAM" id="SSF141868">
    <property type="entry name" value="EAL domain-like"/>
    <property type="match status" value="1"/>
</dbReference>
<dbReference type="CDD" id="cd01949">
    <property type="entry name" value="GGDEF"/>
    <property type="match status" value="1"/>
</dbReference>
<dbReference type="FunFam" id="3.20.20.450:FF:000001">
    <property type="entry name" value="Cyclic di-GMP phosphodiesterase yahA"/>
    <property type="match status" value="1"/>
</dbReference>
<dbReference type="SUPFAM" id="SSF55073">
    <property type="entry name" value="Nucleotide cyclase"/>
    <property type="match status" value="1"/>
</dbReference>
<reference evidence="9 10" key="1">
    <citation type="submission" date="2020-08" db="EMBL/GenBank/DDBJ databases">
        <title>Oceanospirillum sp. nov. isolated from marine sediment.</title>
        <authorList>
            <person name="Ji X."/>
        </authorList>
    </citation>
    <scope>NUCLEOTIDE SEQUENCE [LARGE SCALE GENOMIC DNA]</scope>
    <source>
        <strain evidence="9 10">D5</strain>
    </source>
</reference>
<comment type="caution">
    <text evidence="9">The sequence shown here is derived from an EMBL/GenBank/DDBJ whole genome shotgun (WGS) entry which is preliminary data.</text>
</comment>
<dbReference type="GO" id="GO:0071111">
    <property type="term" value="F:cyclic-guanylate-specific phosphodiesterase activity"/>
    <property type="evidence" value="ECO:0007669"/>
    <property type="project" value="UniProtKB-EC"/>
</dbReference>
<dbReference type="PROSITE" id="PS50883">
    <property type="entry name" value="EAL"/>
    <property type="match status" value="1"/>
</dbReference>
<dbReference type="SMART" id="SM00304">
    <property type="entry name" value="HAMP"/>
    <property type="match status" value="1"/>
</dbReference>
<dbReference type="SMART" id="SM00267">
    <property type="entry name" value="GGDEF"/>
    <property type="match status" value="1"/>
</dbReference>
<evidence type="ECO:0000313" key="9">
    <source>
        <dbReference type="EMBL" id="MBB1485234.1"/>
    </source>
</evidence>